<evidence type="ECO:0000256" key="7">
    <source>
        <dbReference type="ARBA" id="ARBA00022777"/>
    </source>
</evidence>
<keyword evidence="13" id="KW-1185">Reference proteome</keyword>
<dbReference type="Pfam" id="PF02223">
    <property type="entry name" value="Thymidylate_kin"/>
    <property type="match status" value="1"/>
</dbReference>
<dbReference type="InterPro" id="IPR018094">
    <property type="entry name" value="Thymidylate_kinase"/>
</dbReference>
<keyword evidence="7 10" id="KW-0418">Kinase</keyword>
<evidence type="ECO:0000256" key="6">
    <source>
        <dbReference type="ARBA" id="ARBA00022741"/>
    </source>
</evidence>
<comment type="function">
    <text evidence="10">Phosphorylation of dTMP to form dTDP in both de novo and salvage pathways of dTTP synthesis.</text>
</comment>
<evidence type="ECO:0000313" key="13">
    <source>
        <dbReference type="Proteomes" id="UP001500767"/>
    </source>
</evidence>
<evidence type="ECO:0000256" key="3">
    <source>
        <dbReference type="ARBA" id="ARBA00017144"/>
    </source>
</evidence>
<feature type="binding site" evidence="10">
    <location>
        <begin position="13"/>
        <end position="20"/>
    </location>
    <ligand>
        <name>ATP</name>
        <dbReference type="ChEBI" id="CHEBI:30616"/>
    </ligand>
</feature>
<dbReference type="EMBL" id="BAAAYR010000004">
    <property type="protein sequence ID" value="GAA3574807.1"/>
    <property type="molecule type" value="Genomic_DNA"/>
</dbReference>
<protein>
    <recommendedName>
        <fullName evidence="3 10">Thymidylate kinase</fullName>
        <ecNumber evidence="2 10">2.7.4.9</ecNumber>
    </recommendedName>
    <alternativeName>
        <fullName evidence="10">dTMP kinase</fullName>
    </alternativeName>
</protein>
<dbReference type="InterPro" id="IPR039430">
    <property type="entry name" value="Thymidylate_kin-like_dom"/>
</dbReference>
<evidence type="ECO:0000256" key="9">
    <source>
        <dbReference type="ARBA" id="ARBA00048743"/>
    </source>
</evidence>
<dbReference type="EC" id="2.7.4.9" evidence="2 10"/>
<dbReference type="PANTHER" id="PTHR10344">
    <property type="entry name" value="THYMIDYLATE KINASE"/>
    <property type="match status" value="1"/>
</dbReference>
<dbReference type="CDD" id="cd01672">
    <property type="entry name" value="TMPK"/>
    <property type="match status" value="1"/>
</dbReference>
<evidence type="ECO:0000313" key="12">
    <source>
        <dbReference type="EMBL" id="GAA3574807.1"/>
    </source>
</evidence>
<comment type="similarity">
    <text evidence="1 10">Belongs to the thymidylate kinase family.</text>
</comment>
<evidence type="ECO:0000256" key="2">
    <source>
        <dbReference type="ARBA" id="ARBA00012980"/>
    </source>
</evidence>
<dbReference type="RefSeq" id="WP_204910180.1">
    <property type="nucleotide sequence ID" value="NZ_BAAAYR010000004.1"/>
</dbReference>
<proteinExistence type="inferred from homology"/>
<dbReference type="Proteomes" id="UP001500767">
    <property type="component" value="Unassembled WGS sequence"/>
</dbReference>
<comment type="caution">
    <text evidence="12">The sequence shown here is derived from an EMBL/GenBank/DDBJ whole genome shotgun (WGS) entry which is preliminary data.</text>
</comment>
<sequence>MTAPTGIFVVFEGGDGVGKSTQVRLLAEHLAAGGHEVVTTFEPGATALGALLRGVLLHGDAGDVGARTEALLYAADKAEHLHELVRPALARGAVVVCDRYVDSMVAYQGAGRVLNPDEVEGVARWATEDLRPDLTVLLDLEAAEGLGTLTEPDRLESAGLDLHDRARAFFLDLAARDPDRYLVLPARRSREELAATIATRVDRLLSDPAGTLPG</sequence>
<dbReference type="InterPro" id="IPR027417">
    <property type="entry name" value="P-loop_NTPase"/>
</dbReference>
<evidence type="ECO:0000256" key="10">
    <source>
        <dbReference type="HAMAP-Rule" id="MF_00165"/>
    </source>
</evidence>
<dbReference type="HAMAP" id="MF_00165">
    <property type="entry name" value="Thymidylate_kinase"/>
    <property type="match status" value="1"/>
</dbReference>
<keyword evidence="5 10" id="KW-0545">Nucleotide biosynthesis</keyword>
<keyword evidence="8 10" id="KW-0067">ATP-binding</keyword>
<keyword evidence="4 10" id="KW-0808">Transferase</keyword>
<dbReference type="SUPFAM" id="SSF52540">
    <property type="entry name" value="P-loop containing nucleoside triphosphate hydrolases"/>
    <property type="match status" value="1"/>
</dbReference>
<reference evidence="13" key="1">
    <citation type="journal article" date="2019" name="Int. J. Syst. Evol. Microbiol.">
        <title>The Global Catalogue of Microorganisms (GCM) 10K type strain sequencing project: providing services to taxonomists for standard genome sequencing and annotation.</title>
        <authorList>
            <consortium name="The Broad Institute Genomics Platform"/>
            <consortium name="The Broad Institute Genome Sequencing Center for Infectious Disease"/>
            <person name="Wu L."/>
            <person name="Ma J."/>
        </authorList>
    </citation>
    <scope>NUCLEOTIDE SEQUENCE [LARGE SCALE GENOMIC DNA]</scope>
    <source>
        <strain evidence="13">JCM 16540</strain>
    </source>
</reference>
<dbReference type="NCBIfam" id="TIGR00041">
    <property type="entry name" value="DTMP_kinase"/>
    <property type="match status" value="1"/>
</dbReference>
<feature type="domain" description="Thymidylate kinase-like" evidence="11">
    <location>
        <begin position="11"/>
        <end position="197"/>
    </location>
</feature>
<gene>
    <name evidence="10" type="primary">tmk</name>
    <name evidence="12" type="ORF">GCM10022197_34860</name>
</gene>
<evidence type="ECO:0000256" key="5">
    <source>
        <dbReference type="ARBA" id="ARBA00022727"/>
    </source>
</evidence>
<dbReference type="Gene3D" id="3.40.50.300">
    <property type="entry name" value="P-loop containing nucleotide triphosphate hydrolases"/>
    <property type="match status" value="1"/>
</dbReference>
<name>A0ABP6XZD7_9ACTN</name>
<evidence type="ECO:0000256" key="1">
    <source>
        <dbReference type="ARBA" id="ARBA00009776"/>
    </source>
</evidence>
<accession>A0ABP6XZD7</accession>
<evidence type="ECO:0000259" key="11">
    <source>
        <dbReference type="Pfam" id="PF02223"/>
    </source>
</evidence>
<organism evidence="12 13">
    <name type="scientific">Microlunatus spumicola</name>
    <dbReference type="NCBI Taxonomy" id="81499"/>
    <lineage>
        <taxon>Bacteria</taxon>
        <taxon>Bacillati</taxon>
        <taxon>Actinomycetota</taxon>
        <taxon>Actinomycetes</taxon>
        <taxon>Propionibacteriales</taxon>
        <taxon>Propionibacteriaceae</taxon>
        <taxon>Microlunatus</taxon>
    </lineage>
</organism>
<comment type="catalytic activity">
    <reaction evidence="9 10">
        <text>dTMP + ATP = dTDP + ADP</text>
        <dbReference type="Rhea" id="RHEA:13517"/>
        <dbReference type="ChEBI" id="CHEBI:30616"/>
        <dbReference type="ChEBI" id="CHEBI:58369"/>
        <dbReference type="ChEBI" id="CHEBI:63528"/>
        <dbReference type="ChEBI" id="CHEBI:456216"/>
        <dbReference type="EC" id="2.7.4.9"/>
    </reaction>
</comment>
<keyword evidence="6 10" id="KW-0547">Nucleotide-binding</keyword>
<dbReference type="PANTHER" id="PTHR10344:SF4">
    <property type="entry name" value="UMP-CMP KINASE 2, MITOCHONDRIAL"/>
    <property type="match status" value="1"/>
</dbReference>
<evidence type="ECO:0000256" key="4">
    <source>
        <dbReference type="ARBA" id="ARBA00022679"/>
    </source>
</evidence>
<evidence type="ECO:0000256" key="8">
    <source>
        <dbReference type="ARBA" id="ARBA00022840"/>
    </source>
</evidence>